<reference evidence="1" key="2">
    <citation type="journal article" date="2015" name="Data Brief">
        <title>Shoot transcriptome of the giant reed, Arundo donax.</title>
        <authorList>
            <person name="Barrero R.A."/>
            <person name="Guerrero F.D."/>
            <person name="Moolhuijzen P."/>
            <person name="Goolsby J.A."/>
            <person name="Tidwell J."/>
            <person name="Bellgard S.E."/>
            <person name="Bellgard M.I."/>
        </authorList>
    </citation>
    <scope>NUCLEOTIDE SEQUENCE</scope>
    <source>
        <tissue evidence="1">Shoot tissue taken approximately 20 cm above the soil surface</tissue>
    </source>
</reference>
<evidence type="ECO:0000313" key="1">
    <source>
        <dbReference type="EMBL" id="JAD95931.1"/>
    </source>
</evidence>
<dbReference type="EMBL" id="GBRH01201964">
    <property type="protein sequence ID" value="JAD95931.1"/>
    <property type="molecule type" value="Transcribed_RNA"/>
</dbReference>
<accession>A0A0A9E775</accession>
<protein>
    <submittedName>
        <fullName evidence="1">Uncharacterized protein</fullName>
    </submittedName>
</protein>
<name>A0A0A9E775_ARUDO</name>
<reference evidence="1" key="1">
    <citation type="submission" date="2014-09" db="EMBL/GenBank/DDBJ databases">
        <authorList>
            <person name="Magalhaes I.L.F."/>
            <person name="Oliveira U."/>
            <person name="Santos F.R."/>
            <person name="Vidigal T.H.D.A."/>
            <person name="Brescovit A.D."/>
            <person name="Santos A.J."/>
        </authorList>
    </citation>
    <scope>NUCLEOTIDE SEQUENCE</scope>
    <source>
        <tissue evidence="1">Shoot tissue taken approximately 20 cm above the soil surface</tissue>
    </source>
</reference>
<dbReference type="AlphaFoldDB" id="A0A0A9E775"/>
<proteinExistence type="predicted"/>
<organism evidence="1">
    <name type="scientific">Arundo donax</name>
    <name type="common">Giant reed</name>
    <name type="synonym">Donax arundinaceus</name>
    <dbReference type="NCBI Taxonomy" id="35708"/>
    <lineage>
        <taxon>Eukaryota</taxon>
        <taxon>Viridiplantae</taxon>
        <taxon>Streptophyta</taxon>
        <taxon>Embryophyta</taxon>
        <taxon>Tracheophyta</taxon>
        <taxon>Spermatophyta</taxon>
        <taxon>Magnoliopsida</taxon>
        <taxon>Liliopsida</taxon>
        <taxon>Poales</taxon>
        <taxon>Poaceae</taxon>
        <taxon>PACMAD clade</taxon>
        <taxon>Arundinoideae</taxon>
        <taxon>Arundineae</taxon>
        <taxon>Arundo</taxon>
    </lineage>
</organism>
<sequence>MVPPTSCFGLGSEFPEVMIVCSKGVMSFTLAVGHARISDPTVKTAITACDADFGLDVSFIPLFLPLRGVTKL</sequence>